<dbReference type="GO" id="GO:0004034">
    <property type="term" value="F:aldose 1-epimerase activity"/>
    <property type="evidence" value="ECO:0007669"/>
    <property type="project" value="TreeGrafter"/>
</dbReference>
<dbReference type="InterPro" id="IPR011013">
    <property type="entry name" value="Gal_mutarotase_sf_dom"/>
</dbReference>
<keyword evidence="3" id="KW-0119">Carbohydrate metabolism</keyword>
<dbReference type="PANTHER" id="PTHR10091">
    <property type="entry name" value="ALDOSE-1-EPIMERASE"/>
    <property type="match status" value="1"/>
</dbReference>
<dbReference type="Proteomes" id="UP000198238">
    <property type="component" value="Chromosome"/>
</dbReference>
<dbReference type="PANTHER" id="PTHR10091:SF0">
    <property type="entry name" value="GALACTOSE MUTAROTASE"/>
    <property type="match status" value="1"/>
</dbReference>
<keyword evidence="5" id="KW-1185">Reference proteome</keyword>
<dbReference type="Pfam" id="PF01263">
    <property type="entry name" value="Aldose_epim"/>
    <property type="match status" value="1"/>
</dbReference>
<dbReference type="GO" id="GO:0006006">
    <property type="term" value="P:glucose metabolic process"/>
    <property type="evidence" value="ECO:0007669"/>
    <property type="project" value="TreeGrafter"/>
</dbReference>
<keyword evidence="2" id="KW-0413">Isomerase</keyword>
<evidence type="ECO:0000313" key="5">
    <source>
        <dbReference type="Proteomes" id="UP000198238"/>
    </source>
</evidence>
<dbReference type="EMBL" id="CP022278">
    <property type="protein sequence ID" value="ASK26950.1"/>
    <property type="molecule type" value="Genomic_DNA"/>
</dbReference>
<comment type="similarity">
    <text evidence="1">Belongs to the aldose epimerase family.</text>
</comment>
<evidence type="ECO:0000256" key="1">
    <source>
        <dbReference type="ARBA" id="ARBA00006206"/>
    </source>
</evidence>
<evidence type="ECO:0000256" key="3">
    <source>
        <dbReference type="ARBA" id="ARBA00023277"/>
    </source>
</evidence>
<dbReference type="KEGG" id="nei:BG910_03625"/>
<dbReference type="OrthoDB" id="9779408at2"/>
<proteinExistence type="inferred from homology"/>
<dbReference type="RefSeq" id="WP_089035670.1">
    <property type="nucleotide sequence ID" value="NZ_CP022278.1"/>
</dbReference>
<evidence type="ECO:0000256" key="2">
    <source>
        <dbReference type="ARBA" id="ARBA00023235"/>
    </source>
</evidence>
<name>A0A220S0D8_9NEIS</name>
<dbReference type="Gene3D" id="2.70.98.10">
    <property type="match status" value="1"/>
</dbReference>
<dbReference type="GO" id="GO:0033499">
    <property type="term" value="P:galactose catabolic process via UDP-galactose, Leloir pathway"/>
    <property type="evidence" value="ECO:0007669"/>
    <property type="project" value="TreeGrafter"/>
</dbReference>
<gene>
    <name evidence="4" type="ORF">BG910_03625</name>
</gene>
<dbReference type="GO" id="GO:0005737">
    <property type="term" value="C:cytoplasm"/>
    <property type="evidence" value="ECO:0007669"/>
    <property type="project" value="TreeGrafter"/>
</dbReference>
<dbReference type="AlphaFoldDB" id="A0A220S0D8"/>
<dbReference type="CDD" id="cd09019">
    <property type="entry name" value="galactose_mutarotase_like"/>
    <property type="match status" value="1"/>
</dbReference>
<dbReference type="InterPro" id="IPR008183">
    <property type="entry name" value="Aldose_1/G6P_1-epimerase"/>
</dbReference>
<dbReference type="InterPro" id="IPR014718">
    <property type="entry name" value="GH-type_carb-bd"/>
</dbReference>
<sequence>MQTQPFGTVGGQTVEKYTLTNKHGTRAGILTLGGIVQEFSVSDGHTRKNLVVAFGRAEDYAENPFQINKQIGRVAGRIGGAAFELNGRTCRVEANERGNTLHGGSKGLGTRLFAVESADDTELVLRSVVREVEDGFPNDLDLRIFYRLDDENRLSIRYHAEALGDTVFDPTMHIYWQLAPNLAGASFRIPHGERAVLKDDNVPTGEFDANPLFDFSDGINLAEAVENLRKNNVKQGFDEAYRVRPDLAAPVAVLEHSDCRINIFSSRNGLVVFTASPADIPQHDAGVYNALATEPQTLPNSLNIPEFGNIRLNAGETHQSEMIFQVETL</sequence>
<reference evidence="4 5" key="1">
    <citation type="submission" date="2017-06" db="EMBL/GenBank/DDBJ databases">
        <title>Neisseria chenwenguii sp. nov., isolated from the intestinal contents of Tibetan Plateau Pika in Yushu, Qinghai Province, China.</title>
        <authorList>
            <person name="Zhang G."/>
        </authorList>
    </citation>
    <scope>NUCLEOTIDE SEQUENCE [LARGE SCALE GENOMIC DNA]</scope>
    <source>
        <strain evidence="4 5">10023</strain>
    </source>
</reference>
<evidence type="ECO:0000313" key="4">
    <source>
        <dbReference type="EMBL" id="ASK26950.1"/>
    </source>
</evidence>
<organism evidence="4 5">
    <name type="scientific">Neisseria chenwenguii</name>
    <dbReference type="NCBI Taxonomy" id="1853278"/>
    <lineage>
        <taxon>Bacteria</taxon>
        <taxon>Pseudomonadati</taxon>
        <taxon>Pseudomonadota</taxon>
        <taxon>Betaproteobacteria</taxon>
        <taxon>Neisseriales</taxon>
        <taxon>Neisseriaceae</taxon>
        <taxon>Neisseria</taxon>
    </lineage>
</organism>
<dbReference type="SUPFAM" id="SSF74650">
    <property type="entry name" value="Galactose mutarotase-like"/>
    <property type="match status" value="1"/>
</dbReference>
<accession>A0A220S0D8</accession>
<dbReference type="InterPro" id="IPR047215">
    <property type="entry name" value="Galactose_mutarotase-like"/>
</dbReference>
<protein>
    <submittedName>
        <fullName evidence="4">Galactose mutarotase</fullName>
    </submittedName>
</protein>
<dbReference type="GO" id="GO:0030246">
    <property type="term" value="F:carbohydrate binding"/>
    <property type="evidence" value="ECO:0007669"/>
    <property type="project" value="InterPro"/>
</dbReference>